<sequence length="377" mass="41033">MAQTSLNTASRVAKWDAQFFAEYVRDNRFRPYMGRSDGNAMMPIVTKYELSAGGKTINIPLITRLKSGGVQGTSRLSGNEEALGNFNKSITVNWNRNGVVIVKPDEHWTEMDLRRAARMQLKTWAGESLRDDLICGFMAVDGTSFLQGKSADAGGPTLTPLAAYLAQTEGNKNSFLAANADRYLFGAAVSNNSSNNHANSLLNIDTSADKMSAGIVSLAKMRAQEADPHIRPFKTDDAEGREWFVMFVGSRGFRDLKRDSSILAANREARPREVGSNPIFQDGDLIWDGVIIREVPEIPVVTGVGASTSDVSMAALCGAQALGVAWGQEPTSRVKKETDYDFEYGVAIEECRGVSKLIYNGVQHGMVSVWYSAPAAV</sequence>
<gene>
    <name evidence="1" type="ORF">G5V65_11160</name>
</gene>
<comment type="caution">
    <text evidence="1">The sequence shown here is derived from an EMBL/GenBank/DDBJ whole genome shotgun (WGS) entry which is preliminary data.</text>
</comment>
<reference evidence="1 2" key="1">
    <citation type="submission" date="2020-02" db="EMBL/GenBank/DDBJ databases">
        <title>Rhodobacter translucens sp. nov., a novel bacterium isolated from activated sludge.</title>
        <authorList>
            <person name="Liu J."/>
        </authorList>
    </citation>
    <scope>NUCLEOTIDE SEQUENCE [LARGE SCALE GENOMIC DNA]</scope>
    <source>
        <strain evidence="1 2">HX-7-19</strain>
    </source>
</reference>
<keyword evidence="2" id="KW-1185">Reference proteome</keyword>
<dbReference type="RefSeq" id="WP_165050023.1">
    <property type="nucleotide sequence ID" value="NZ_JAALFE010000010.1"/>
</dbReference>
<dbReference type="AlphaFoldDB" id="A0A6M1TXF1"/>
<evidence type="ECO:0000313" key="2">
    <source>
        <dbReference type="Proteomes" id="UP000474758"/>
    </source>
</evidence>
<accession>A0A6M1TXF1</accession>
<evidence type="ECO:0000313" key="1">
    <source>
        <dbReference type="EMBL" id="NGQ91456.1"/>
    </source>
</evidence>
<organism evidence="1 2">
    <name type="scientific">Paragemmobacter kunshanensis</name>
    <dbReference type="NCBI Taxonomy" id="2583234"/>
    <lineage>
        <taxon>Bacteria</taxon>
        <taxon>Pseudomonadati</taxon>
        <taxon>Pseudomonadota</taxon>
        <taxon>Alphaproteobacteria</taxon>
        <taxon>Rhodobacterales</taxon>
        <taxon>Paracoccaceae</taxon>
        <taxon>Paragemmobacter</taxon>
    </lineage>
</organism>
<proteinExistence type="predicted"/>
<dbReference type="InterPro" id="IPR025267">
    <property type="entry name" value="ORF017-like"/>
</dbReference>
<dbReference type="Pfam" id="PF13252">
    <property type="entry name" value="Phage_capsid_3"/>
    <property type="match status" value="1"/>
</dbReference>
<name>A0A6M1TXF1_9RHOB</name>
<protein>
    <submittedName>
        <fullName evidence="1">DUF4043 family protein</fullName>
    </submittedName>
</protein>
<dbReference type="Proteomes" id="UP000474758">
    <property type="component" value="Unassembled WGS sequence"/>
</dbReference>
<dbReference type="EMBL" id="JAALFE010000010">
    <property type="protein sequence ID" value="NGQ91456.1"/>
    <property type="molecule type" value="Genomic_DNA"/>
</dbReference>